<reference evidence="5" key="1">
    <citation type="submission" date="2020-07" db="EMBL/GenBank/DDBJ databases">
        <title>Clarias magur genome sequencing, assembly and annotation.</title>
        <authorList>
            <person name="Kushwaha B."/>
            <person name="Kumar R."/>
            <person name="Das P."/>
            <person name="Joshi C.G."/>
            <person name="Kumar D."/>
            <person name="Nagpure N.S."/>
            <person name="Pandey M."/>
            <person name="Agarwal S."/>
            <person name="Srivastava S."/>
            <person name="Singh M."/>
            <person name="Sahoo L."/>
            <person name="Jayasankar P."/>
            <person name="Meher P.K."/>
            <person name="Koringa P.G."/>
            <person name="Iquebal M.A."/>
            <person name="Das S.P."/>
            <person name="Bit A."/>
            <person name="Patnaik S."/>
            <person name="Patel N."/>
            <person name="Shah T.M."/>
            <person name="Hinsu A."/>
            <person name="Jena J.K."/>
        </authorList>
    </citation>
    <scope>NUCLEOTIDE SEQUENCE</scope>
    <source>
        <strain evidence="5">CIFAMagur01</strain>
        <tissue evidence="5">Testis</tissue>
    </source>
</reference>
<dbReference type="PROSITE" id="PS50088">
    <property type="entry name" value="ANK_REPEAT"/>
    <property type="match status" value="5"/>
</dbReference>
<dbReference type="SUPFAM" id="SSF48403">
    <property type="entry name" value="Ankyrin repeat"/>
    <property type="match status" value="1"/>
</dbReference>
<dbReference type="PANTHER" id="PTHR46680">
    <property type="entry name" value="NF-KAPPA-B INHIBITOR ALPHA"/>
    <property type="match status" value="1"/>
</dbReference>
<dbReference type="EMBL" id="QNUK01000168">
    <property type="protein sequence ID" value="KAF5899383.1"/>
    <property type="molecule type" value="Genomic_DNA"/>
</dbReference>
<keyword evidence="1" id="KW-0677">Repeat</keyword>
<dbReference type="SMART" id="SM00248">
    <property type="entry name" value="ANK"/>
    <property type="match status" value="6"/>
</dbReference>
<sequence>MTMSGVHTDASAPLDLRTTTRDITDRTTGQSKTRDRTPSVEEVECTSKGSPSLSPAIKPGNRESSDGHEQAIVPSKVKCERLADSDGKSPETSTSKLPIRKRPVRPDHRPLDQAESTVGEPPAKVIKTDSSPGLANAPRCTGARNGLEAETQQFVPSPAPGGAQNNIQLTSATHYLPFCPTTLCRVIITPLHVYEEDRLLEVDLATRKDDDGDTALHIAVAQENVAVVYRLIHILRQAQRDLDLYNNLRQTPLHLAVITHQPCVVEALLNGGAHPGALDRNGQTAFHLCCEYQQEACLRAILMHFSQLPCCPSDCLNRKNFEGLTPLHLAVQDGNKKMAKMLLDSGAEINAVDDKSGRSPLIHAVEKSCMEMINFLVENGCNVNLQSYSGNTALHIACSRGEVDAVRVLLKNGADNSLKNYHNETAVMVAKNKKVSDVLRGKPTRTHSLKTQNSFN</sequence>
<dbReference type="GO" id="GO:0005829">
    <property type="term" value="C:cytosol"/>
    <property type="evidence" value="ECO:0007669"/>
    <property type="project" value="TreeGrafter"/>
</dbReference>
<keyword evidence="6" id="KW-1185">Reference proteome</keyword>
<evidence type="ECO:0000256" key="2">
    <source>
        <dbReference type="ARBA" id="ARBA00023043"/>
    </source>
</evidence>
<feature type="repeat" description="ANK" evidence="3">
    <location>
        <begin position="211"/>
        <end position="247"/>
    </location>
</feature>
<evidence type="ECO:0000256" key="1">
    <source>
        <dbReference type="ARBA" id="ARBA00022737"/>
    </source>
</evidence>
<dbReference type="Proteomes" id="UP000727407">
    <property type="component" value="Unassembled WGS sequence"/>
</dbReference>
<evidence type="ECO:0000313" key="5">
    <source>
        <dbReference type="EMBL" id="KAF5899383.1"/>
    </source>
</evidence>
<proteinExistence type="predicted"/>
<dbReference type="InterPro" id="IPR051070">
    <property type="entry name" value="NF-kappa-B_inhibitor"/>
</dbReference>
<evidence type="ECO:0000313" key="6">
    <source>
        <dbReference type="Proteomes" id="UP000727407"/>
    </source>
</evidence>
<feature type="compositionally biased region" description="Basic and acidic residues" evidence="4">
    <location>
        <begin position="60"/>
        <end position="69"/>
    </location>
</feature>
<feature type="repeat" description="ANK" evidence="3">
    <location>
        <begin position="356"/>
        <end position="388"/>
    </location>
</feature>
<dbReference type="PROSITE" id="PS50297">
    <property type="entry name" value="ANK_REP_REGION"/>
    <property type="match status" value="4"/>
</dbReference>
<dbReference type="GO" id="GO:0071356">
    <property type="term" value="P:cellular response to tumor necrosis factor"/>
    <property type="evidence" value="ECO:0007669"/>
    <property type="project" value="TreeGrafter"/>
</dbReference>
<dbReference type="InterPro" id="IPR036770">
    <property type="entry name" value="Ankyrin_rpt-contain_sf"/>
</dbReference>
<dbReference type="PANTHER" id="PTHR46680:SF2">
    <property type="entry name" value="NF-KAPPA-B INHIBITOR ZETA"/>
    <property type="match status" value="1"/>
</dbReference>
<dbReference type="AlphaFoldDB" id="A0A8J4U465"/>
<evidence type="ECO:0000256" key="4">
    <source>
        <dbReference type="SAM" id="MobiDB-lite"/>
    </source>
</evidence>
<evidence type="ECO:0000256" key="3">
    <source>
        <dbReference type="PROSITE-ProRule" id="PRU00023"/>
    </source>
</evidence>
<dbReference type="Gene3D" id="1.25.40.20">
    <property type="entry name" value="Ankyrin repeat-containing domain"/>
    <property type="match status" value="1"/>
</dbReference>
<dbReference type="GO" id="GO:0051059">
    <property type="term" value="F:NF-kappaB binding"/>
    <property type="evidence" value="ECO:0007669"/>
    <property type="project" value="TreeGrafter"/>
</dbReference>
<dbReference type="Pfam" id="PF12796">
    <property type="entry name" value="Ank_2"/>
    <property type="match status" value="2"/>
</dbReference>
<protein>
    <submittedName>
        <fullName evidence="5">B-cell lymphoma 3 protein</fullName>
    </submittedName>
</protein>
<feature type="repeat" description="ANK" evidence="3">
    <location>
        <begin position="248"/>
        <end position="280"/>
    </location>
</feature>
<keyword evidence="2 3" id="KW-0040">ANK repeat</keyword>
<dbReference type="OrthoDB" id="10254947at2759"/>
<feature type="region of interest" description="Disordered" evidence="4">
    <location>
        <begin position="1"/>
        <end position="136"/>
    </location>
</feature>
<feature type="repeat" description="ANK" evidence="3">
    <location>
        <begin position="322"/>
        <end position="354"/>
    </location>
</feature>
<feature type="compositionally biased region" description="Basic and acidic residues" evidence="4">
    <location>
        <begin position="77"/>
        <end position="89"/>
    </location>
</feature>
<dbReference type="PRINTS" id="PR01415">
    <property type="entry name" value="ANKYRIN"/>
</dbReference>
<comment type="caution">
    <text evidence="5">The sequence shown here is derived from an EMBL/GenBank/DDBJ whole genome shotgun (WGS) entry which is preliminary data.</text>
</comment>
<accession>A0A8J4U465</accession>
<name>A0A8J4U465_CLAMG</name>
<gene>
    <name evidence="5" type="primary">bcl3</name>
    <name evidence="5" type="ORF">DAT39_010878</name>
</gene>
<feature type="non-terminal residue" evidence="5">
    <location>
        <position position="456"/>
    </location>
</feature>
<dbReference type="Pfam" id="PF00023">
    <property type="entry name" value="Ank"/>
    <property type="match status" value="1"/>
</dbReference>
<feature type="repeat" description="ANK" evidence="3">
    <location>
        <begin position="389"/>
        <end position="421"/>
    </location>
</feature>
<organism evidence="5 6">
    <name type="scientific">Clarias magur</name>
    <name type="common">Asian catfish</name>
    <name type="synonym">Macropteronotus magur</name>
    <dbReference type="NCBI Taxonomy" id="1594786"/>
    <lineage>
        <taxon>Eukaryota</taxon>
        <taxon>Metazoa</taxon>
        <taxon>Chordata</taxon>
        <taxon>Craniata</taxon>
        <taxon>Vertebrata</taxon>
        <taxon>Euteleostomi</taxon>
        <taxon>Actinopterygii</taxon>
        <taxon>Neopterygii</taxon>
        <taxon>Teleostei</taxon>
        <taxon>Ostariophysi</taxon>
        <taxon>Siluriformes</taxon>
        <taxon>Clariidae</taxon>
        <taxon>Clarias</taxon>
    </lineage>
</organism>
<dbReference type="InterPro" id="IPR002110">
    <property type="entry name" value="Ankyrin_rpt"/>
</dbReference>